<dbReference type="Proteomes" id="UP001189429">
    <property type="component" value="Unassembled WGS sequence"/>
</dbReference>
<evidence type="ECO:0000313" key="3">
    <source>
        <dbReference type="Proteomes" id="UP001189429"/>
    </source>
</evidence>
<feature type="region of interest" description="Disordered" evidence="1">
    <location>
        <begin position="153"/>
        <end position="176"/>
    </location>
</feature>
<feature type="region of interest" description="Disordered" evidence="1">
    <location>
        <begin position="229"/>
        <end position="279"/>
    </location>
</feature>
<feature type="compositionally biased region" description="Pro residues" evidence="1">
    <location>
        <begin position="1"/>
        <end position="19"/>
    </location>
</feature>
<evidence type="ECO:0000256" key="1">
    <source>
        <dbReference type="SAM" id="MobiDB-lite"/>
    </source>
</evidence>
<feature type="compositionally biased region" description="Gly residues" evidence="1">
    <location>
        <begin position="62"/>
        <end position="74"/>
    </location>
</feature>
<organism evidence="2 3">
    <name type="scientific">Prorocentrum cordatum</name>
    <dbReference type="NCBI Taxonomy" id="2364126"/>
    <lineage>
        <taxon>Eukaryota</taxon>
        <taxon>Sar</taxon>
        <taxon>Alveolata</taxon>
        <taxon>Dinophyceae</taxon>
        <taxon>Prorocentrales</taxon>
        <taxon>Prorocentraceae</taxon>
        <taxon>Prorocentrum</taxon>
    </lineage>
</organism>
<protein>
    <submittedName>
        <fullName evidence="2">Uncharacterized protein</fullName>
    </submittedName>
</protein>
<feature type="non-terminal residue" evidence="2">
    <location>
        <position position="1"/>
    </location>
</feature>
<reference evidence="2" key="1">
    <citation type="submission" date="2023-10" db="EMBL/GenBank/DDBJ databases">
        <authorList>
            <person name="Chen Y."/>
            <person name="Shah S."/>
            <person name="Dougan E. K."/>
            <person name="Thang M."/>
            <person name="Chan C."/>
        </authorList>
    </citation>
    <scope>NUCLEOTIDE SEQUENCE [LARGE SCALE GENOMIC DNA]</scope>
</reference>
<accession>A0ABN9VEY8</accession>
<sequence length="389" mass="41439">TIGVHEPPPPGRPPPPWPLRPGARAVPGLRRAGLPGVEEFQRTRGLQQGGPRHDLWSPARGVCGGDGEQLGLGGQSRCPGPWGKRDPRGALPECAAGQHVLPRDGVAPREGISKAPLVVSIAQRGLPHARGAVRAAQARQGLLPEAVPGPRRKAACAATGRQGARGRRQRPAGAERCLQPRTAHGVRRSRGGGLVLPRHRVAEEHRLAEASDLVPHPQPRVRYAEVPDGAARPGQGGLPAPLRACGGGAGGGHRGRAGRGQPRCREGRRGAGGVRGRAGRFALLRGGQARLGRGHLDAPRGVPRARHRLHLRRGPGAPAPAPAARVWQALPPEDDGRRQTPARPPRQEEPQGHDREGDGRVPEPRVGRLRRRRRVRGRRRRGQQPGQST</sequence>
<dbReference type="EMBL" id="CAUYUJ010016929">
    <property type="protein sequence ID" value="CAK0870149.1"/>
    <property type="molecule type" value="Genomic_DNA"/>
</dbReference>
<gene>
    <name evidence="2" type="ORF">PCOR1329_LOCUS56326</name>
</gene>
<feature type="compositionally biased region" description="Basic and acidic residues" evidence="1">
    <location>
        <begin position="345"/>
        <end position="366"/>
    </location>
</feature>
<feature type="compositionally biased region" description="Basic residues" evidence="1">
    <location>
        <begin position="367"/>
        <end position="382"/>
    </location>
</feature>
<feature type="region of interest" description="Disordered" evidence="1">
    <location>
        <begin position="310"/>
        <end position="389"/>
    </location>
</feature>
<name>A0ABN9VEY8_9DINO</name>
<feature type="region of interest" description="Disordered" evidence="1">
    <location>
        <begin position="43"/>
        <end position="91"/>
    </location>
</feature>
<comment type="caution">
    <text evidence="2">The sequence shown here is derived from an EMBL/GenBank/DDBJ whole genome shotgun (WGS) entry which is preliminary data.</text>
</comment>
<feature type="non-terminal residue" evidence="2">
    <location>
        <position position="389"/>
    </location>
</feature>
<keyword evidence="3" id="KW-1185">Reference proteome</keyword>
<evidence type="ECO:0000313" key="2">
    <source>
        <dbReference type="EMBL" id="CAK0870149.1"/>
    </source>
</evidence>
<proteinExistence type="predicted"/>
<feature type="region of interest" description="Disordered" evidence="1">
    <location>
        <begin position="1"/>
        <end position="29"/>
    </location>
</feature>